<keyword evidence="2" id="KW-1185">Reference proteome</keyword>
<accession>A0AAV4NSX1</accession>
<evidence type="ECO:0000313" key="1">
    <source>
        <dbReference type="EMBL" id="GIX86838.1"/>
    </source>
</evidence>
<evidence type="ECO:0000313" key="2">
    <source>
        <dbReference type="Proteomes" id="UP001054945"/>
    </source>
</evidence>
<comment type="caution">
    <text evidence="1">The sequence shown here is derived from an EMBL/GenBank/DDBJ whole genome shotgun (WGS) entry which is preliminary data.</text>
</comment>
<sequence length="100" mass="11254">MTQSARRSLFCETEAGGGHSRVAANTMGNRLNKKRETVASQQCLNSVWASFWSNTKCQFDCFIGYGLVETKSWMRLGKKGTDFKTVPKELHNEGLNIFSK</sequence>
<dbReference type="AlphaFoldDB" id="A0AAV4NSX1"/>
<dbReference type="EMBL" id="BPLR01021174">
    <property type="protein sequence ID" value="GIX86838.1"/>
    <property type="molecule type" value="Genomic_DNA"/>
</dbReference>
<name>A0AAV4NSX1_CAEEX</name>
<dbReference type="Proteomes" id="UP001054945">
    <property type="component" value="Unassembled WGS sequence"/>
</dbReference>
<gene>
    <name evidence="1" type="ORF">CEXT_772571</name>
</gene>
<proteinExistence type="predicted"/>
<organism evidence="1 2">
    <name type="scientific">Caerostris extrusa</name>
    <name type="common">Bark spider</name>
    <name type="synonym">Caerostris bankana</name>
    <dbReference type="NCBI Taxonomy" id="172846"/>
    <lineage>
        <taxon>Eukaryota</taxon>
        <taxon>Metazoa</taxon>
        <taxon>Ecdysozoa</taxon>
        <taxon>Arthropoda</taxon>
        <taxon>Chelicerata</taxon>
        <taxon>Arachnida</taxon>
        <taxon>Araneae</taxon>
        <taxon>Araneomorphae</taxon>
        <taxon>Entelegynae</taxon>
        <taxon>Araneoidea</taxon>
        <taxon>Araneidae</taxon>
        <taxon>Caerostris</taxon>
    </lineage>
</organism>
<reference evidence="1 2" key="1">
    <citation type="submission" date="2021-06" db="EMBL/GenBank/DDBJ databases">
        <title>Caerostris extrusa draft genome.</title>
        <authorList>
            <person name="Kono N."/>
            <person name="Arakawa K."/>
        </authorList>
    </citation>
    <scope>NUCLEOTIDE SEQUENCE [LARGE SCALE GENOMIC DNA]</scope>
</reference>
<protein>
    <submittedName>
        <fullName evidence="1">Uncharacterized protein</fullName>
    </submittedName>
</protein>